<comment type="subunit">
    <text evidence="1">Component of the TIM23 complex.</text>
</comment>
<evidence type="ECO:0000256" key="2">
    <source>
        <dbReference type="SAM" id="MobiDB-lite"/>
    </source>
</evidence>
<dbReference type="OrthoDB" id="1711508at2759"/>
<protein>
    <recommendedName>
        <fullName evidence="1">Mitochondrial import inner membrane translocase subunit TIM50</fullName>
    </recommendedName>
</protein>
<evidence type="ECO:0000313" key="4">
    <source>
        <dbReference type="EMBL" id="KAF2128727.1"/>
    </source>
</evidence>
<feature type="domain" description="FCP1 homology" evidence="3">
    <location>
        <begin position="275"/>
        <end position="444"/>
    </location>
</feature>
<evidence type="ECO:0000259" key="3">
    <source>
        <dbReference type="PROSITE" id="PS50969"/>
    </source>
</evidence>
<reference evidence="4" key="1">
    <citation type="journal article" date="2020" name="Stud. Mycol.">
        <title>101 Dothideomycetes genomes: a test case for predicting lifestyles and emergence of pathogens.</title>
        <authorList>
            <person name="Haridas S."/>
            <person name="Albert R."/>
            <person name="Binder M."/>
            <person name="Bloem J."/>
            <person name="Labutti K."/>
            <person name="Salamov A."/>
            <person name="Andreopoulos B."/>
            <person name="Baker S."/>
            <person name="Barry K."/>
            <person name="Bills G."/>
            <person name="Bluhm B."/>
            <person name="Cannon C."/>
            <person name="Castanera R."/>
            <person name="Culley D."/>
            <person name="Daum C."/>
            <person name="Ezra D."/>
            <person name="Gonzalez J."/>
            <person name="Henrissat B."/>
            <person name="Kuo A."/>
            <person name="Liang C."/>
            <person name="Lipzen A."/>
            <person name="Lutzoni F."/>
            <person name="Magnuson J."/>
            <person name="Mondo S."/>
            <person name="Nolan M."/>
            <person name="Ohm R."/>
            <person name="Pangilinan J."/>
            <person name="Park H.-J."/>
            <person name="Ramirez L."/>
            <person name="Alfaro M."/>
            <person name="Sun H."/>
            <person name="Tritt A."/>
            <person name="Yoshinaga Y."/>
            <person name="Zwiers L.-H."/>
            <person name="Turgeon B."/>
            <person name="Goodwin S."/>
            <person name="Spatafora J."/>
            <person name="Crous P."/>
            <person name="Grigoriev I."/>
        </authorList>
    </citation>
    <scope>NUCLEOTIDE SEQUENCE</scope>
    <source>
        <strain evidence="4">CBS 119687</strain>
    </source>
</reference>
<keyword evidence="1" id="KW-0809">Transit peptide</keyword>
<dbReference type="SUPFAM" id="SSF56784">
    <property type="entry name" value="HAD-like"/>
    <property type="match status" value="1"/>
</dbReference>
<keyword evidence="1" id="KW-0813">Transport</keyword>
<feature type="region of interest" description="Disordered" evidence="2">
    <location>
        <begin position="28"/>
        <end position="79"/>
    </location>
</feature>
<dbReference type="Gene3D" id="3.40.50.1000">
    <property type="entry name" value="HAD superfamily/HAD-like"/>
    <property type="match status" value="1"/>
</dbReference>
<dbReference type="PROSITE" id="PS50969">
    <property type="entry name" value="FCP1"/>
    <property type="match status" value="1"/>
</dbReference>
<dbReference type="SMART" id="SM00577">
    <property type="entry name" value="CPDc"/>
    <property type="match status" value="1"/>
</dbReference>
<feature type="region of interest" description="Disordered" evidence="2">
    <location>
        <begin position="231"/>
        <end position="260"/>
    </location>
</feature>
<keyword evidence="1" id="KW-0811">Translocation</keyword>
<accession>A0A6A6ACX8</accession>
<evidence type="ECO:0000256" key="1">
    <source>
        <dbReference type="RuleBase" id="RU365079"/>
    </source>
</evidence>
<keyword evidence="1" id="KW-0496">Mitochondrion</keyword>
<dbReference type="GeneID" id="54410906"/>
<name>A0A6A6ACX8_9PLEO</name>
<gene>
    <name evidence="4" type="ORF">P153DRAFT_385937</name>
</gene>
<comment type="subcellular location">
    <subcellularLocation>
        <location evidence="1">Mitochondrion inner membrane</location>
        <topology evidence="1">Single-pass membrane protein</topology>
    </subcellularLocation>
</comment>
<dbReference type="InterPro" id="IPR004274">
    <property type="entry name" value="FCP1_dom"/>
</dbReference>
<dbReference type="EMBL" id="ML977507">
    <property type="protein sequence ID" value="KAF2128727.1"/>
    <property type="molecule type" value="Genomic_DNA"/>
</dbReference>
<dbReference type="InterPro" id="IPR023214">
    <property type="entry name" value="HAD_sf"/>
</dbReference>
<dbReference type="InterPro" id="IPR036412">
    <property type="entry name" value="HAD-like_sf"/>
</dbReference>
<keyword evidence="1" id="KW-0653">Protein transport</keyword>
<sequence>MPPSPRLAHFTDRLGRFFLVAKQQHDGRRRARWTARQPDSAPAANFFGQRPYDDMNPHAPPFWPSAGPPDGSDQHGTTHQHAYPDYAAQAQAHAHYLQWAQYYGYIGYPPQNPPYYGAPSAFVQHGQANYPNPATAYHYAHMQSHASPAQGPTDEELHDTFDSLIHRPRPTHRTANPLARASDQELDDFIQKIDGHGPAKQKKKTRERKDRYHLLHRLDTRECASVRVNKPYRAPSEPRGMTAKERRRDPKIALPAPPPTPLYLSQAAEEPSTLDTPGQMLVILDLNGTLIYRPNRNAKSMIARPFLKPFLRYLFSNFHVMVWSSARPHNVDSLVTQCLDTELRSMLVAIWARDSFSLSEHHYNMNVQVYKNLDLVWNSIIQQKHPYYAVGQRFGQHNTVLIDDSSLKANAQPHNLLEVPEFKADLQDVKQDVLREVAGYLEFLRTQADVSKFISKDPFKFDGRWQYAWPCETTDAEGGKLESQVSLHTA</sequence>
<organism evidence="4 5">
    <name type="scientific">Dothidotthia symphoricarpi CBS 119687</name>
    <dbReference type="NCBI Taxonomy" id="1392245"/>
    <lineage>
        <taxon>Eukaryota</taxon>
        <taxon>Fungi</taxon>
        <taxon>Dikarya</taxon>
        <taxon>Ascomycota</taxon>
        <taxon>Pezizomycotina</taxon>
        <taxon>Dothideomycetes</taxon>
        <taxon>Pleosporomycetidae</taxon>
        <taxon>Pleosporales</taxon>
        <taxon>Dothidotthiaceae</taxon>
        <taxon>Dothidotthia</taxon>
    </lineage>
</organism>
<dbReference type="RefSeq" id="XP_033523116.1">
    <property type="nucleotide sequence ID" value="XM_033670474.1"/>
</dbReference>
<feature type="compositionally biased region" description="Pro residues" evidence="2">
    <location>
        <begin position="58"/>
        <end position="67"/>
    </location>
</feature>
<dbReference type="Proteomes" id="UP000799771">
    <property type="component" value="Unassembled WGS sequence"/>
</dbReference>
<dbReference type="PANTHER" id="PTHR12210">
    <property type="entry name" value="DULLARD PROTEIN PHOSPHATASE"/>
    <property type="match status" value="1"/>
</dbReference>
<comment type="similarity">
    <text evidence="1">Belongs to the TIM50 family.</text>
</comment>
<dbReference type="AlphaFoldDB" id="A0A6A6ACX8"/>
<evidence type="ECO:0000313" key="5">
    <source>
        <dbReference type="Proteomes" id="UP000799771"/>
    </source>
</evidence>
<feature type="compositionally biased region" description="Basic and acidic residues" evidence="2">
    <location>
        <begin position="242"/>
        <end position="251"/>
    </location>
</feature>
<dbReference type="GO" id="GO:0015031">
    <property type="term" value="P:protein transport"/>
    <property type="evidence" value="ECO:0007669"/>
    <property type="project" value="UniProtKB-KW"/>
</dbReference>
<keyword evidence="5" id="KW-1185">Reference proteome</keyword>
<comment type="function">
    <text evidence="1">Essential component of the TIM23 complex, a complex that mediates the translocation of transit peptide-containing proteins across the mitochondrial inner membrane.</text>
</comment>
<dbReference type="InterPro" id="IPR050365">
    <property type="entry name" value="TIM50"/>
</dbReference>
<dbReference type="GO" id="GO:0005744">
    <property type="term" value="C:TIM23 mitochondrial import inner membrane translocase complex"/>
    <property type="evidence" value="ECO:0007669"/>
    <property type="project" value="UniProtKB-UniRule"/>
</dbReference>
<dbReference type="Pfam" id="PF03031">
    <property type="entry name" value="NIF"/>
    <property type="match status" value="1"/>
</dbReference>
<proteinExistence type="inferred from homology"/>